<dbReference type="InterPro" id="IPR008979">
    <property type="entry name" value="Galactose-bd-like_sf"/>
</dbReference>
<dbReference type="PANTHER" id="PTHR43730:SF1">
    <property type="entry name" value="BETA-MANNOSIDASE"/>
    <property type="match status" value="1"/>
</dbReference>
<accession>A0AA37T2Y3</accession>
<dbReference type="Pfam" id="PF17786">
    <property type="entry name" value="Mannosidase_ig"/>
    <property type="match status" value="1"/>
</dbReference>
<dbReference type="SUPFAM" id="SSF49303">
    <property type="entry name" value="beta-Galactosidase/glucuronidase domain"/>
    <property type="match status" value="3"/>
</dbReference>
<dbReference type="SUPFAM" id="SSF51445">
    <property type="entry name" value="(Trans)glycosidases"/>
    <property type="match status" value="1"/>
</dbReference>
<evidence type="ECO:0000256" key="4">
    <source>
        <dbReference type="ARBA" id="ARBA00004740"/>
    </source>
</evidence>
<dbReference type="GO" id="GO:0006516">
    <property type="term" value="P:glycoprotein catabolic process"/>
    <property type="evidence" value="ECO:0007669"/>
    <property type="project" value="TreeGrafter"/>
</dbReference>
<dbReference type="GO" id="GO:0004567">
    <property type="term" value="F:beta-mannosidase activity"/>
    <property type="evidence" value="ECO:0007669"/>
    <property type="project" value="UniProtKB-EC"/>
</dbReference>
<dbReference type="SUPFAM" id="SSF49785">
    <property type="entry name" value="Galactose-binding domain-like"/>
    <property type="match status" value="1"/>
</dbReference>
<dbReference type="InterPro" id="IPR036156">
    <property type="entry name" value="Beta-gal/glucu_dom_sf"/>
</dbReference>
<evidence type="ECO:0000256" key="13">
    <source>
        <dbReference type="ARBA" id="ARBA00038429"/>
    </source>
</evidence>
<dbReference type="FunFam" id="3.20.20.80:FF:000050">
    <property type="entry name" value="Beta-mannosidase B"/>
    <property type="match status" value="1"/>
</dbReference>
<evidence type="ECO:0000256" key="6">
    <source>
        <dbReference type="ARBA" id="ARBA00012754"/>
    </source>
</evidence>
<dbReference type="Pfam" id="PF17753">
    <property type="entry name" value="Ig_mannosidase"/>
    <property type="match status" value="1"/>
</dbReference>
<dbReference type="EC" id="3.2.1.25" evidence="6"/>
<feature type="domain" description="Beta-mannosidase-like galactose-binding" evidence="19">
    <location>
        <begin position="18"/>
        <end position="189"/>
    </location>
</feature>
<sequence length="884" mass="101279">MTSYTVSDTNPLPLAGQWAFRQKGTTTWLTAQVPGNNFTDLLANQKIEDPFYRDNENALQWIEQEDWEYRKTFEVTETQLNHSAIELVIEGLDTFAEVRINHQLVTSSQNMFIGQRVSCKEYLVVGTNQIDVLFRSPIKEVMPLFTKAGYTYPAENDKSEERLSVYCRKAPCHFGWDWGPRFVCSGIWRDLYFDFIDTALIKDVTFEQQSLDENTAHFSLNVEMDVYKSMEGELCVTAKLKAPNNASEANPSILESTVPFNVTVPEGSFVQKAHRFSLSIEQPKRWWPNGLGDPSLYVFSVSLKNRSATDTENTVLASYDLQVGFRTIEVVNRPDDMGESFYIKVNGHPVFMKGANYIPSDSFIHRVTEAEHRQTFESASYANMNMLRVWGGGVYQDDVFYDLADEYGILIWQDFMFACSLYPAHETFLDTVREEAIYNIRRLRNHPCIALWCGNNEVEMGIAHWEWPEKFNYSNDLYTKLKEDYFLLFDQCLPSVLKEYAPDLFYLRSSPIGFWERDEDNKGNHHYWGVWHGEEPFTEYQQRIPRFMSEFGFQSFPLLASMQQYTLPEDQHLESPVMQVHQKHPRGNRLISSYMENEFHTPKDFESLLYLSQVQQAMGLKMAFDAHRSAMPFCMGSLYWQLNDTWPAASWSGIDYFGRWKALHYQAKRSFTPQSLVVTQTVVTQTESTTTSDSELKDQTLKVQCISDALTPITGTLRLTLLDFEGTVLWEQRSAITTPINGAQSVFESPIRVLLESVDPATVVFHAELIDDSGKSLTHAHHFLVPCKALALSKPAIRVETQCSPGLLAVILSSDVLVRQLFVNLPTVTEPDTQKTVNFSDNFFDLLPGETKVIVMPISGKTTAQLYGLAEQLTLFSLYDSYQS</sequence>
<evidence type="ECO:0000256" key="11">
    <source>
        <dbReference type="ARBA" id="ARBA00023228"/>
    </source>
</evidence>
<feature type="domain" description="Glycoside hydrolase family 2 immunoglobulin-like beta-sandwich" evidence="16">
    <location>
        <begin position="201"/>
        <end position="326"/>
    </location>
</feature>
<proteinExistence type="inferred from homology"/>
<dbReference type="Pfam" id="PF22666">
    <property type="entry name" value="Glyco_hydro_2_N2"/>
    <property type="match status" value="1"/>
</dbReference>
<evidence type="ECO:0000256" key="3">
    <source>
        <dbReference type="ARBA" id="ARBA00004613"/>
    </source>
</evidence>
<comment type="pathway">
    <text evidence="4">Glycan metabolism; N-glycan degradation.</text>
</comment>
<evidence type="ECO:0000256" key="7">
    <source>
        <dbReference type="ARBA" id="ARBA00022525"/>
    </source>
</evidence>
<evidence type="ECO:0000256" key="5">
    <source>
        <dbReference type="ARBA" id="ARBA00011738"/>
    </source>
</evidence>
<reference evidence="20 21" key="1">
    <citation type="journal article" date="2014" name="Int. J. Syst. Evol. Microbiol.">
        <title>Complete genome sequence of Corynebacterium casei LMG S-19264T (=DSM 44701T), isolated from a smear-ripened cheese.</title>
        <authorList>
            <consortium name="US DOE Joint Genome Institute (JGI-PGF)"/>
            <person name="Walter F."/>
            <person name="Albersmeier A."/>
            <person name="Kalinowski J."/>
            <person name="Ruckert C."/>
        </authorList>
    </citation>
    <scope>NUCLEOTIDE SEQUENCE [LARGE SCALE GENOMIC DNA]</scope>
    <source>
        <strain evidence="20 21">NBRC 110095</strain>
    </source>
</reference>
<dbReference type="Gene3D" id="2.60.40.10">
    <property type="entry name" value="Immunoglobulins"/>
    <property type="match status" value="3"/>
</dbReference>
<dbReference type="InterPro" id="IPR006102">
    <property type="entry name" value="Ig-like_GH2"/>
</dbReference>
<dbReference type="InterPro" id="IPR050887">
    <property type="entry name" value="Beta-mannosidase_GH2"/>
</dbReference>
<feature type="domain" description="Mannosidase Ig/CBM-like" evidence="18">
    <location>
        <begin position="700"/>
        <end position="788"/>
    </location>
</feature>
<comment type="subcellular location">
    <subcellularLocation>
        <location evidence="2">Lysosome</location>
    </subcellularLocation>
    <subcellularLocation>
        <location evidence="3">Secreted</location>
    </subcellularLocation>
</comment>
<evidence type="ECO:0000256" key="1">
    <source>
        <dbReference type="ARBA" id="ARBA00000829"/>
    </source>
</evidence>
<dbReference type="EMBL" id="BSPD01000023">
    <property type="protein sequence ID" value="GLS25164.1"/>
    <property type="molecule type" value="Genomic_DNA"/>
</dbReference>
<comment type="caution">
    <text evidence="20">The sequence shown here is derived from an EMBL/GenBank/DDBJ whole genome shotgun (WGS) entry which is preliminary data.</text>
</comment>
<gene>
    <name evidence="20" type="ORF">GCM10007877_08780</name>
</gene>
<evidence type="ECO:0000256" key="14">
    <source>
        <dbReference type="ARBA" id="ARBA00041069"/>
    </source>
</evidence>
<keyword evidence="7" id="KW-0964">Secreted</keyword>
<dbReference type="InterPro" id="IPR017853">
    <property type="entry name" value="GH"/>
</dbReference>
<keyword evidence="21" id="KW-1185">Reference proteome</keyword>
<evidence type="ECO:0000313" key="20">
    <source>
        <dbReference type="EMBL" id="GLS25164.1"/>
    </source>
</evidence>
<keyword evidence="12" id="KW-0326">Glycosidase</keyword>
<dbReference type="InterPro" id="IPR041447">
    <property type="entry name" value="Mannosidase_ig"/>
</dbReference>
<keyword evidence="11" id="KW-0458">Lysosome</keyword>
<evidence type="ECO:0000256" key="2">
    <source>
        <dbReference type="ARBA" id="ARBA00004371"/>
    </source>
</evidence>
<evidence type="ECO:0000259" key="18">
    <source>
        <dbReference type="Pfam" id="PF17786"/>
    </source>
</evidence>
<feature type="domain" description="Beta-mannosidase Ig-fold" evidence="17">
    <location>
        <begin position="792"/>
        <end position="881"/>
    </location>
</feature>
<dbReference type="Gene3D" id="3.20.20.80">
    <property type="entry name" value="Glycosidases"/>
    <property type="match status" value="1"/>
</dbReference>
<evidence type="ECO:0000259" key="19">
    <source>
        <dbReference type="Pfam" id="PF22666"/>
    </source>
</evidence>
<dbReference type="InterPro" id="IPR054593">
    <property type="entry name" value="Beta-mannosidase-like_N2"/>
</dbReference>
<evidence type="ECO:0000256" key="9">
    <source>
        <dbReference type="ARBA" id="ARBA00022801"/>
    </source>
</evidence>
<organism evidence="20 21">
    <name type="scientific">Marinibactrum halimedae</name>
    <dbReference type="NCBI Taxonomy" id="1444977"/>
    <lineage>
        <taxon>Bacteria</taxon>
        <taxon>Pseudomonadati</taxon>
        <taxon>Pseudomonadota</taxon>
        <taxon>Gammaproteobacteria</taxon>
        <taxon>Cellvibrionales</taxon>
        <taxon>Cellvibrionaceae</taxon>
        <taxon>Marinibactrum</taxon>
    </lineage>
</organism>
<dbReference type="Pfam" id="PF00703">
    <property type="entry name" value="Glyco_hydro_2"/>
    <property type="match status" value="1"/>
</dbReference>
<comment type="catalytic activity">
    <reaction evidence="1">
        <text>Hydrolysis of terminal, non-reducing beta-D-mannose residues in beta-D-mannosides.</text>
        <dbReference type="EC" id="3.2.1.25"/>
    </reaction>
</comment>
<evidence type="ECO:0000256" key="10">
    <source>
        <dbReference type="ARBA" id="ARBA00023180"/>
    </source>
</evidence>
<evidence type="ECO:0000259" key="16">
    <source>
        <dbReference type="Pfam" id="PF00703"/>
    </source>
</evidence>
<evidence type="ECO:0000259" key="17">
    <source>
        <dbReference type="Pfam" id="PF17753"/>
    </source>
</evidence>
<protein>
    <recommendedName>
        <fullName evidence="14">Beta-mannosidase B</fullName>
        <ecNumber evidence="6">3.2.1.25</ecNumber>
    </recommendedName>
    <alternativeName>
        <fullName evidence="15">Mannanase B</fullName>
    </alternativeName>
</protein>
<dbReference type="InterPro" id="IPR013783">
    <property type="entry name" value="Ig-like_fold"/>
</dbReference>
<dbReference type="Gene3D" id="2.60.120.260">
    <property type="entry name" value="Galactose-binding domain-like"/>
    <property type="match status" value="1"/>
</dbReference>
<dbReference type="GO" id="GO:0005576">
    <property type="term" value="C:extracellular region"/>
    <property type="evidence" value="ECO:0007669"/>
    <property type="project" value="UniProtKB-SubCell"/>
</dbReference>
<keyword evidence="10" id="KW-0325">Glycoprotein</keyword>
<dbReference type="GO" id="GO:0005764">
    <property type="term" value="C:lysosome"/>
    <property type="evidence" value="ECO:0007669"/>
    <property type="project" value="UniProtKB-SubCell"/>
</dbReference>
<keyword evidence="9" id="KW-0378">Hydrolase</keyword>
<evidence type="ECO:0000256" key="15">
    <source>
        <dbReference type="ARBA" id="ARBA00041614"/>
    </source>
</evidence>
<comment type="similarity">
    <text evidence="13">Belongs to the glycosyl hydrolase 2 family. Beta-mannosidase B subfamily.</text>
</comment>
<dbReference type="InterPro" id="IPR041625">
    <property type="entry name" value="Beta-mannosidase_Ig"/>
</dbReference>
<evidence type="ECO:0000256" key="8">
    <source>
        <dbReference type="ARBA" id="ARBA00022729"/>
    </source>
</evidence>
<dbReference type="GO" id="GO:0005975">
    <property type="term" value="P:carbohydrate metabolic process"/>
    <property type="evidence" value="ECO:0007669"/>
    <property type="project" value="InterPro"/>
</dbReference>
<dbReference type="RefSeq" id="WP_232595295.1">
    <property type="nucleotide sequence ID" value="NZ_BSPD01000023.1"/>
</dbReference>
<evidence type="ECO:0000256" key="12">
    <source>
        <dbReference type="ARBA" id="ARBA00023295"/>
    </source>
</evidence>
<comment type="subunit">
    <text evidence="5">Homodimer.</text>
</comment>
<dbReference type="AlphaFoldDB" id="A0AA37T2Y3"/>
<keyword evidence="8" id="KW-0732">Signal</keyword>
<dbReference type="Proteomes" id="UP001156870">
    <property type="component" value="Unassembled WGS sequence"/>
</dbReference>
<name>A0AA37T2Y3_9GAMM</name>
<evidence type="ECO:0000313" key="21">
    <source>
        <dbReference type="Proteomes" id="UP001156870"/>
    </source>
</evidence>
<dbReference type="FunFam" id="2.60.120.260:FF:000060">
    <property type="entry name" value="Probable beta-mannosidase"/>
    <property type="match status" value="1"/>
</dbReference>
<dbReference type="PANTHER" id="PTHR43730">
    <property type="entry name" value="BETA-MANNOSIDASE"/>
    <property type="match status" value="1"/>
</dbReference>